<dbReference type="Gene3D" id="3.40.20.10">
    <property type="entry name" value="Severin"/>
    <property type="match status" value="2"/>
</dbReference>
<dbReference type="InterPro" id="IPR036180">
    <property type="entry name" value="Gelsolin-like_dom_sf"/>
</dbReference>
<dbReference type="SMART" id="SM00262">
    <property type="entry name" value="GEL"/>
    <property type="match status" value="2"/>
</dbReference>
<feature type="repeat" description="Filamin" evidence="1">
    <location>
        <begin position="6"/>
        <end position="104"/>
    </location>
</feature>
<feature type="domain" description="Gelsolin-like" evidence="2">
    <location>
        <begin position="131"/>
        <end position="172"/>
    </location>
</feature>
<dbReference type="Pfam" id="PF00626">
    <property type="entry name" value="Gelsolin"/>
    <property type="match status" value="1"/>
</dbReference>
<organism evidence="3">
    <name type="scientific">Arcella intermedia</name>
    <dbReference type="NCBI Taxonomy" id="1963864"/>
    <lineage>
        <taxon>Eukaryota</taxon>
        <taxon>Amoebozoa</taxon>
        <taxon>Tubulinea</taxon>
        <taxon>Elardia</taxon>
        <taxon>Arcellinida</taxon>
        <taxon>Sphaerothecina</taxon>
        <taxon>Arcellidae</taxon>
        <taxon>Arcella</taxon>
    </lineage>
</organism>
<name>A0A6B2L8M9_9EUKA</name>
<evidence type="ECO:0000256" key="1">
    <source>
        <dbReference type="PROSITE-ProRule" id="PRU00087"/>
    </source>
</evidence>
<dbReference type="GO" id="GO:0015629">
    <property type="term" value="C:actin cytoskeleton"/>
    <property type="evidence" value="ECO:0007669"/>
    <property type="project" value="TreeGrafter"/>
</dbReference>
<accession>A0A6B2L8M9</accession>
<dbReference type="AlphaFoldDB" id="A0A6B2L8M9"/>
<evidence type="ECO:0000259" key="2">
    <source>
        <dbReference type="Pfam" id="PF00626"/>
    </source>
</evidence>
<dbReference type="SUPFAM" id="SSF55753">
    <property type="entry name" value="Actin depolymerizing proteins"/>
    <property type="match status" value="1"/>
</dbReference>
<dbReference type="InterPro" id="IPR029006">
    <property type="entry name" value="ADF-H/Gelsolin-like_dom_sf"/>
</dbReference>
<dbReference type="Gene3D" id="2.60.40.10">
    <property type="entry name" value="Immunoglobulins"/>
    <property type="match status" value="1"/>
</dbReference>
<dbReference type="GO" id="GO:0005737">
    <property type="term" value="C:cytoplasm"/>
    <property type="evidence" value="ECO:0007669"/>
    <property type="project" value="TreeGrafter"/>
</dbReference>
<dbReference type="PROSITE" id="PS50194">
    <property type="entry name" value="FILAMIN_REPEAT"/>
    <property type="match status" value="1"/>
</dbReference>
<evidence type="ECO:0000313" key="3">
    <source>
        <dbReference type="EMBL" id="NDV33344.1"/>
    </source>
</evidence>
<dbReference type="PANTHER" id="PTHR11977">
    <property type="entry name" value="VILLIN"/>
    <property type="match status" value="1"/>
</dbReference>
<dbReference type="GO" id="GO:0051015">
    <property type="term" value="F:actin filament binding"/>
    <property type="evidence" value="ECO:0007669"/>
    <property type="project" value="InterPro"/>
</dbReference>
<dbReference type="Pfam" id="PF00630">
    <property type="entry name" value="Filamin"/>
    <property type="match status" value="1"/>
</dbReference>
<dbReference type="InterPro" id="IPR014756">
    <property type="entry name" value="Ig_E-set"/>
</dbReference>
<sequence>MNISEAAQVSPEMCYAEGEGVKECIRYRRSTFSVFLRDEKNNPISKGNLSVFMKGTTEFQYSMANAGNGSYWVRYKTTAEPGEYKLFVTVDGQQIRGSPFFVTIEPGREEDETSLNAGFPRLLRISTSGKTVLSTLVPLSGSSLNSDDVFLLDNELTIFQWNSPNSSRVLKLSAGQIVKVLNYDRRSALVHHIIEHKEHLASLDSSSHHGEKELQLFFELLNEDSNEWTNPNKRFVGDSKEEGFLPKIYSVDDQENLELLVEGGGIKADLFRPDKLLILDTGFEIFSWEGRNCPNNLKRYAFQAGKDYVKQFKRPEGIIVTHILEGSEKWTMKHFMNQENHL</sequence>
<dbReference type="InterPro" id="IPR001298">
    <property type="entry name" value="Filamin/ABP280_rpt"/>
</dbReference>
<dbReference type="InterPro" id="IPR013783">
    <property type="entry name" value="Ig-like_fold"/>
</dbReference>
<proteinExistence type="predicted"/>
<dbReference type="PANTHER" id="PTHR11977:SF130">
    <property type="entry name" value="SEVERIN"/>
    <property type="match status" value="1"/>
</dbReference>
<reference evidence="3" key="1">
    <citation type="journal article" date="2020" name="J. Eukaryot. Microbiol.">
        <title>De novo Sequencing, Assembly and Annotation of the Transcriptome for the Free-Living Testate Amoeba Arcella intermedia.</title>
        <authorList>
            <person name="Ribeiro G.M."/>
            <person name="Porfirio-Sousa A.L."/>
            <person name="Maurer-Alcala X.X."/>
            <person name="Katz L.A."/>
            <person name="Lahr D.J.G."/>
        </authorList>
    </citation>
    <scope>NUCLEOTIDE SEQUENCE</scope>
</reference>
<dbReference type="InterPro" id="IPR007123">
    <property type="entry name" value="Gelsolin-like_dom"/>
</dbReference>
<dbReference type="InterPro" id="IPR007122">
    <property type="entry name" value="Villin/Gelsolin"/>
</dbReference>
<dbReference type="EMBL" id="GIBP01004375">
    <property type="protein sequence ID" value="NDV33344.1"/>
    <property type="molecule type" value="Transcribed_RNA"/>
</dbReference>
<protein>
    <recommendedName>
        <fullName evidence="2">Gelsolin-like domain-containing protein</fullName>
    </recommendedName>
</protein>
<dbReference type="InterPro" id="IPR017868">
    <property type="entry name" value="Filamin/ABP280_repeat-like"/>
</dbReference>
<dbReference type="SUPFAM" id="SSF82754">
    <property type="entry name" value="C-terminal, gelsolin-like domain of Sec23/24"/>
    <property type="match status" value="1"/>
</dbReference>
<dbReference type="SMART" id="SM00557">
    <property type="entry name" value="IG_FLMN"/>
    <property type="match status" value="1"/>
</dbReference>
<dbReference type="GO" id="GO:0008154">
    <property type="term" value="P:actin polymerization or depolymerization"/>
    <property type="evidence" value="ECO:0007669"/>
    <property type="project" value="TreeGrafter"/>
</dbReference>
<dbReference type="SUPFAM" id="SSF81296">
    <property type="entry name" value="E set domains"/>
    <property type="match status" value="1"/>
</dbReference>